<dbReference type="RefSeq" id="WP_343036238.1">
    <property type="nucleotide sequence ID" value="NZ_BAAAML010000002.1"/>
</dbReference>
<evidence type="ECO:0000313" key="9">
    <source>
        <dbReference type="EMBL" id="NOV96264.1"/>
    </source>
</evidence>
<keyword evidence="4 7" id="KW-0812">Transmembrane</keyword>
<feature type="transmembrane region" description="Helical" evidence="7">
    <location>
        <begin position="12"/>
        <end position="34"/>
    </location>
</feature>
<keyword evidence="6 7" id="KW-0472">Membrane</keyword>
<evidence type="ECO:0000256" key="2">
    <source>
        <dbReference type="ARBA" id="ARBA00010792"/>
    </source>
</evidence>
<feature type="domain" description="VTT" evidence="8">
    <location>
        <begin position="42"/>
        <end position="165"/>
    </location>
</feature>
<name>A0ABX2A0R9_9MICO</name>
<gene>
    <name evidence="9" type="ORF">HDG69_000817</name>
</gene>
<comment type="similarity">
    <text evidence="2 7">Belongs to the DedA family.</text>
</comment>
<feature type="transmembrane region" description="Helical" evidence="7">
    <location>
        <begin position="146"/>
        <end position="171"/>
    </location>
</feature>
<dbReference type="InterPro" id="IPR032816">
    <property type="entry name" value="VTT_dom"/>
</dbReference>
<proteinExistence type="inferred from homology"/>
<evidence type="ECO:0000256" key="6">
    <source>
        <dbReference type="ARBA" id="ARBA00023136"/>
    </source>
</evidence>
<dbReference type="Proteomes" id="UP000757540">
    <property type="component" value="Unassembled WGS sequence"/>
</dbReference>
<comment type="caution">
    <text evidence="9">The sequence shown here is derived from an EMBL/GenBank/DDBJ whole genome shotgun (WGS) entry which is preliminary data.</text>
</comment>
<evidence type="ECO:0000256" key="5">
    <source>
        <dbReference type="ARBA" id="ARBA00022989"/>
    </source>
</evidence>
<reference evidence="9 10" key="1">
    <citation type="submission" date="2020-05" db="EMBL/GenBank/DDBJ databases">
        <title>Genomic Encyclopedia of Type Strains, Phase III (KMG-III): the genomes of soil and plant-associated and newly described type strains.</title>
        <authorList>
            <person name="Whitman W."/>
        </authorList>
    </citation>
    <scope>NUCLEOTIDE SEQUENCE [LARGE SCALE GENOMIC DNA]</scope>
    <source>
        <strain evidence="9 10">KCTC 19046</strain>
    </source>
</reference>
<feature type="transmembrane region" description="Helical" evidence="7">
    <location>
        <begin position="177"/>
        <end position="194"/>
    </location>
</feature>
<dbReference type="Pfam" id="PF09335">
    <property type="entry name" value="VTT_dom"/>
    <property type="match status" value="1"/>
</dbReference>
<dbReference type="InterPro" id="IPR032818">
    <property type="entry name" value="DedA-like"/>
</dbReference>
<sequence length="235" mass="25187">MPGITAMLSQVEAWILEIAASVWIYPAMFASAFIDGFFPPVPSESVLVTLVISAQATGVPWLWLIIPIAAVGAWLGDQTAYFLGRRYGTERLLAMRSRRGRKTVSWARRALARRGAVFIIAARYVPVGRVAVNMTAGALGYPQRRFMAFSGVAAVLWAGYSTLIGIAAAEVLGHDPLLAMVVGVVGGGVLGLLVDRVVQVFTPREEVLEEMRHQVPVGVAAADRPADDGEPSELA</sequence>
<keyword evidence="10" id="KW-1185">Reference proteome</keyword>
<evidence type="ECO:0000259" key="8">
    <source>
        <dbReference type="Pfam" id="PF09335"/>
    </source>
</evidence>
<keyword evidence="3 7" id="KW-1003">Cell membrane</keyword>
<dbReference type="PANTHER" id="PTHR30353:SF0">
    <property type="entry name" value="TRANSMEMBRANE PROTEIN"/>
    <property type="match status" value="1"/>
</dbReference>
<organism evidence="9 10">
    <name type="scientific">Isoptericola halotolerans</name>
    <dbReference type="NCBI Taxonomy" id="300560"/>
    <lineage>
        <taxon>Bacteria</taxon>
        <taxon>Bacillati</taxon>
        <taxon>Actinomycetota</taxon>
        <taxon>Actinomycetes</taxon>
        <taxon>Micrococcales</taxon>
        <taxon>Promicromonosporaceae</taxon>
        <taxon>Isoptericola</taxon>
    </lineage>
</organism>
<feature type="transmembrane region" description="Helical" evidence="7">
    <location>
        <begin position="46"/>
        <end position="76"/>
    </location>
</feature>
<accession>A0ABX2A0R9</accession>
<evidence type="ECO:0000256" key="4">
    <source>
        <dbReference type="ARBA" id="ARBA00022692"/>
    </source>
</evidence>
<evidence type="ECO:0000313" key="10">
    <source>
        <dbReference type="Proteomes" id="UP000757540"/>
    </source>
</evidence>
<dbReference type="PANTHER" id="PTHR30353">
    <property type="entry name" value="INNER MEMBRANE PROTEIN DEDA-RELATED"/>
    <property type="match status" value="1"/>
</dbReference>
<evidence type="ECO:0000256" key="3">
    <source>
        <dbReference type="ARBA" id="ARBA00022475"/>
    </source>
</evidence>
<protein>
    <submittedName>
        <fullName evidence="9">Membrane protein DedA with SNARE-associated domain</fullName>
    </submittedName>
</protein>
<dbReference type="EMBL" id="JABEZU010000001">
    <property type="protein sequence ID" value="NOV96264.1"/>
    <property type="molecule type" value="Genomic_DNA"/>
</dbReference>
<evidence type="ECO:0000256" key="7">
    <source>
        <dbReference type="RuleBase" id="RU367016"/>
    </source>
</evidence>
<comment type="subcellular location">
    <subcellularLocation>
        <location evidence="1 7">Cell membrane</location>
        <topology evidence="1 7">Multi-pass membrane protein</topology>
    </subcellularLocation>
</comment>
<keyword evidence="5 7" id="KW-1133">Transmembrane helix</keyword>
<evidence type="ECO:0000256" key="1">
    <source>
        <dbReference type="ARBA" id="ARBA00004651"/>
    </source>
</evidence>